<gene>
    <name evidence="2" type="ORF">LRAMOSA09303</name>
</gene>
<feature type="region of interest" description="Disordered" evidence="1">
    <location>
        <begin position="815"/>
        <end position="851"/>
    </location>
</feature>
<dbReference type="AlphaFoldDB" id="A0A077WI86"/>
<dbReference type="OrthoDB" id="2287955at2759"/>
<feature type="compositionally biased region" description="Acidic residues" evidence="1">
    <location>
        <begin position="831"/>
        <end position="851"/>
    </location>
</feature>
<feature type="region of interest" description="Disordered" evidence="1">
    <location>
        <begin position="142"/>
        <end position="161"/>
    </location>
</feature>
<dbReference type="EMBL" id="LK023321">
    <property type="protein sequence ID" value="CDS06778.1"/>
    <property type="molecule type" value="Genomic_DNA"/>
</dbReference>
<protein>
    <submittedName>
        <fullName evidence="2">Uncharacterized protein</fullName>
    </submittedName>
</protein>
<reference evidence="2" key="1">
    <citation type="journal article" date="2014" name="Genome Announc.">
        <title>De novo whole-genome sequence and genome annotation of Lichtheimia ramosa.</title>
        <authorList>
            <person name="Linde J."/>
            <person name="Schwartze V."/>
            <person name="Binder U."/>
            <person name="Lass-Florl C."/>
            <person name="Voigt K."/>
            <person name="Horn F."/>
        </authorList>
    </citation>
    <scope>NUCLEOTIDE SEQUENCE</scope>
    <source>
        <strain evidence="2">JMRC FSU:6197</strain>
    </source>
</reference>
<proteinExistence type="predicted"/>
<accession>A0A077WI86</accession>
<sequence length="851" mass="98991">MDIDNQANIQAALEQNRHRIETFRANRHNIRSVTRNCKLKTALNEEYQGLMGPLRTLAEDYTIVRRDAFDLVNMDVLRWIEEGAEDGLCPDILNQGYWTKAFLLCTLPPTHTEQAAEPRFLHLIQTFNWCFQPCRLLHPQEYPEDLDPNQPQPPLYQPPDFNSRSLRGRLAEEFARGEAIPAVKNHLALNPPKYMKHTLVAYFYDLQDQIGPDLPRQPQAFANAMVRHLLNHDIPEDVDFDDLPLALRAGFHAYYQNQHEEFERCFANYDLNQVAKNPGRRVNADYIPGALRYLGGLLFREAERLDSQRWTLIPIGKLQISFVPICVKVLYWVCRLAHEDPNVEFHAPPALMRETPGRRGDIFIPENSIRGNTNLLLKEQFFEQLFNLDPLSKRRMRYAADYNFNPNVEPITFKFSFNTDGVRACFHFVRSLTTLQGERMPDTSADVRYYPRELDLTNWSRGMYHLSKEPGGLNEERLQHTRIIGIDPGIRAIITGTDTNINLANRQTRQQHVVQISNKEYQSRSLSNWIKQKTLHSRAKSPNDMATQYFVLSAFPSRTANLQSFMDHVHLRSFLHNVLHEFVCHYRHREQRCTTFSARVSAQESMVNQILGLENIEDLRDVPFNHRTMGKRQRKLARRAARAQRRLDQEDVTMKEAEEPEIETIVAYGAARFGATTKRHQAVPVETLRARIARRAPLILVDEFRTSVTCPDCDGRLQQFREPETLVCGHNKKYIRDYLEDLKRAKPRQWCMDDDGQRLHWTSTCPDRVQVHDFRNKVYAMKWCPNCQVVFDRDLSASTNIYRILEQYMASDGDIDSRPAAMSRGQVVEEPVNEVEEEDELETDDDDEALL</sequence>
<evidence type="ECO:0000256" key="1">
    <source>
        <dbReference type="SAM" id="MobiDB-lite"/>
    </source>
</evidence>
<name>A0A077WI86_9FUNG</name>
<organism evidence="2">
    <name type="scientific">Lichtheimia ramosa</name>
    <dbReference type="NCBI Taxonomy" id="688394"/>
    <lineage>
        <taxon>Eukaryota</taxon>
        <taxon>Fungi</taxon>
        <taxon>Fungi incertae sedis</taxon>
        <taxon>Mucoromycota</taxon>
        <taxon>Mucoromycotina</taxon>
        <taxon>Mucoromycetes</taxon>
        <taxon>Mucorales</taxon>
        <taxon>Lichtheimiaceae</taxon>
        <taxon>Lichtheimia</taxon>
    </lineage>
</organism>
<evidence type="ECO:0000313" key="2">
    <source>
        <dbReference type="EMBL" id="CDS06778.1"/>
    </source>
</evidence>